<dbReference type="InterPro" id="IPR006674">
    <property type="entry name" value="HD_domain"/>
</dbReference>
<sequence>MSLDTIGEALDSAGYYLHLYSFTALDSYLGYPGLPSGYLETDADPAALARLFEGLRFPGPDLADAALDEASPGKPPDCTWYFRCIDRDSPGSRQDSPFTVLQIRRNWKNRHFLDPRGIYPALKSLWQCLGNSGRDGGSGQCTDILLSGGPGEIFYTAAMEAAVLVSRYSRAGEEAALPKAVSALASSVAGLPRGTPPNTEALRVLLSAGLLSDRSGMGLQFLMECGFVETLWPELAAMDNVDHSKEFHPEGNVWQHTLETLRYRKTADLRLSLGLLLHDSGKPLSESSGSRRFDGHAELGASVARKFLNRLEYEPQLIEDVCFLVRNHMLPAALPRLPLTRTQNILESDLFPVLMELYRCDESSSFKGLEGYYESSAAYQTYLRNRKNPYRSADGKKNGKYYYP</sequence>
<evidence type="ECO:0000259" key="2">
    <source>
        <dbReference type="Pfam" id="PF01966"/>
    </source>
</evidence>
<evidence type="ECO:0000313" key="3">
    <source>
        <dbReference type="EMBL" id="QQO10297.1"/>
    </source>
</evidence>
<name>A0A7T7XQ27_9SPIR</name>
<evidence type="ECO:0000313" key="4">
    <source>
        <dbReference type="Proteomes" id="UP000595917"/>
    </source>
</evidence>
<dbReference type="Gene3D" id="1.10.3090.10">
    <property type="entry name" value="cca-adding enzyme, domain 2"/>
    <property type="match status" value="1"/>
</dbReference>
<proteinExistence type="predicted"/>
<evidence type="ECO:0000256" key="1">
    <source>
        <dbReference type="ARBA" id="ARBA00022741"/>
    </source>
</evidence>
<dbReference type="AlphaFoldDB" id="A0A7T7XQ27"/>
<keyword evidence="4" id="KW-1185">Reference proteome</keyword>
<dbReference type="EMBL" id="CP067089">
    <property type="protein sequence ID" value="QQO10297.1"/>
    <property type="molecule type" value="Genomic_DNA"/>
</dbReference>
<reference evidence="3" key="1">
    <citation type="submission" date="2021-01" db="EMBL/GenBank/DDBJ databases">
        <title>Description of Breznakiella homolactica.</title>
        <authorList>
            <person name="Song Y."/>
            <person name="Brune A."/>
        </authorList>
    </citation>
    <scope>NUCLEOTIDE SEQUENCE</scope>
    <source>
        <strain evidence="3">RmG30</strain>
    </source>
</reference>
<dbReference type="Pfam" id="PF01966">
    <property type="entry name" value="HD"/>
    <property type="match status" value="1"/>
</dbReference>
<accession>A0A7T7XQ27</accession>
<dbReference type="InterPro" id="IPR050124">
    <property type="entry name" value="tRNA_CCA-adding_enzyme"/>
</dbReference>
<dbReference type="Proteomes" id="UP000595917">
    <property type="component" value="Chromosome"/>
</dbReference>
<dbReference type="KEGG" id="bhc:JFL75_05085"/>
<dbReference type="SUPFAM" id="SSF109604">
    <property type="entry name" value="HD-domain/PDEase-like"/>
    <property type="match status" value="1"/>
</dbReference>
<dbReference type="RefSeq" id="WP_215627601.1">
    <property type="nucleotide sequence ID" value="NZ_CP067089.2"/>
</dbReference>
<keyword evidence="1" id="KW-0547">Nucleotide-binding</keyword>
<organism evidence="3 4">
    <name type="scientific">Breznakiella homolactica</name>
    <dbReference type="NCBI Taxonomy" id="2798577"/>
    <lineage>
        <taxon>Bacteria</taxon>
        <taxon>Pseudomonadati</taxon>
        <taxon>Spirochaetota</taxon>
        <taxon>Spirochaetia</taxon>
        <taxon>Spirochaetales</taxon>
        <taxon>Breznakiellaceae</taxon>
        <taxon>Breznakiella</taxon>
    </lineage>
</organism>
<gene>
    <name evidence="3" type="ORF">JFL75_05085</name>
</gene>
<feature type="domain" description="HD" evidence="2">
    <location>
        <begin position="254"/>
        <end position="333"/>
    </location>
</feature>
<protein>
    <submittedName>
        <fullName evidence="3">HD domain-containing protein</fullName>
    </submittedName>
</protein>
<dbReference type="PANTHER" id="PTHR47545">
    <property type="entry name" value="MULTIFUNCTIONAL CCA PROTEIN"/>
    <property type="match status" value="1"/>
</dbReference>
<dbReference type="GO" id="GO:0000166">
    <property type="term" value="F:nucleotide binding"/>
    <property type="evidence" value="ECO:0007669"/>
    <property type="project" value="UniProtKB-KW"/>
</dbReference>